<proteinExistence type="predicted"/>
<dbReference type="AlphaFoldDB" id="A0A7R9KKG9"/>
<reference evidence="3" key="1">
    <citation type="submission" date="2020-11" db="EMBL/GenBank/DDBJ databases">
        <authorList>
            <person name="Tran Van P."/>
        </authorList>
    </citation>
    <scope>NUCLEOTIDE SEQUENCE</scope>
</reference>
<organism evidence="3">
    <name type="scientific">Medioppia subpectinata</name>
    <dbReference type="NCBI Taxonomy" id="1979941"/>
    <lineage>
        <taxon>Eukaryota</taxon>
        <taxon>Metazoa</taxon>
        <taxon>Ecdysozoa</taxon>
        <taxon>Arthropoda</taxon>
        <taxon>Chelicerata</taxon>
        <taxon>Arachnida</taxon>
        <taxon>Acari</taxon>
        <taxon>Acariformes</taxon>
        <taxon>Sarcoptiformes</taxon>
        <taxon>Oribatida</taxon>
        <taxon>Brachypylina</taxon>
        <taxon>Oppioidea</taxon>
        <taxon>Oppiidae</taxon>
        <taxon>Medioppia</taxon>
    </lineage>
</organism>
<dbReference type="Proteomes" id="UP000759131">
    <property type="component" value="Unassembled WGS sequence"/>
</dbReference>
<keyword evidence="4" id="KW-1185">Reference proteome</keyword>
<keyword evidence="2" id="KW-0472">Membrane</keyword>
<evidence type="ECO:0000313" key="4">
    <source>
        <dbReference type="Proteomes" id="UP000759131"/>
    </source>
</evidence>
<keyword evidence="2" id="KW-0812">Transmembrane</keyword>
<sequence>MNTTVTPGQPTPIQDKRFRYSKWSLYSWCGISLVVTIILMAIMIPFYNGIINDSILYYQWYIDDAKSGRAIIITVGVLCILAQGVGVYGGYKEHMKICMAYGAVSVVLTIISLVGAIITGGAGFWWLMIQFAICASVAFQFTREIRRANWNTAVGAQQTVYMNNGLQPNVVYPMPGPQPAYAMPNQTVQHTSGAVYITPTLTAPNQSGQVVMGSPTYAPSHVVAFPTPGAAYAGPTSMPPNYTESQEDIRGATAGSLIDRAVPIFWFPIQFAICAGIGFQFSREIRRCDKSAPIVAQQFVNRNNRLQPNVVHQMPGAALTPATQQMPGVMYIQPTFILPDQSGQVDVNSLPYITQFDHVTAYRTPESSHAGPTPALPTYAESQQNTNDSNR</sequence>
<name>A0A7R9KKG9_9ACAR</name>
<dbReference type="EMBL" id="OC856349">
    <property type="protein sequence ID" value="CAD7623629.1"/>
    <property type="molecule type" value="Genomic_DNA"/>
</dbReference>
<feature type="compositionally biased region" description="Polar residues" evidence="1">
    <location>
        <begin position="380"/>
        <end position="391"/>
    </location>
</feature>
<dbReference type="OrthoDB" id="6534733at2759"/>
<feature type="transmembrane region" description="Helical" evidence="2">
    <location>
        <begin position="70"/>
        <end position="91"/>
    </location>
</feature>
<feature type="transmembrane region" description="Helical" evidence="2">
    <location>
        <begin position="25"/>
        <end position="50"/>
    </location>
</feature>
<evidence type="ECO:0000313" key="3">
    <source>
        <dbReference type="EMBL" id="CAD7623629.1"/>
    </source>
</evidence>
<evidence type="ECO:0000256" key="2">
    <source>
        <dbReference type="SAM" id="Phobius"/>
    </source>
</evidence>
<gene>
    <name evidence="3" type="ORF">OSB1V03_LOCUS4082</name>
</gene>
<dbReference type="EMBL" id="CAJPIZ010001774">
    <property type="protein sequence ID" value="CAG2104059.1"/>
    <property type="molecule type" value="Genomic_DNA"/>
</dbReference>
<keyword evidence="2" id="KW-1133">Transmembrane helix</keyword>
<evidence type="ECO:0000256" key="1">
    <source>
        <dbReference type="SAM" id="MobiDB-lite"/>
    </source>
</evidence>
<accession>A0A7R9KKG9</accession>
<protein>
    <submittedName>
        <fullName evidence="3">Uncharacterized protein</fullName>
    </submittedName>
</protein>
<feature type="transmembrane region" description="Helical" evidence="2">
    <location>
        <begin position="98"/>
        <end position="118"/>
    </location>
</feature>
<feature type="region of interest" description="Disordered" evidence="1">
    <location>
        <begin position="364"/>
        <end position="391"/>
    </location>
</feature>